<reference evidence="3" key="1">
    <citation type="submission" date="2024-06" db="EMBL/GenBank/DDBJ databases">
        <authorList>
            <person name="Fan A."/>
            <person name="Zhang F.Y."/>
            <person name="Zhang L."/>
        </authorList>
    </citation>
    <scope>NUCLEOTIDE SEQUENCE</scope>
    <source>
        <strain evidence="3">Y61</strain>
    </source>
</reference>
<dbReference type="EMBL" id="CP159510">
    <property type="protein sequence ID" value="XCJ16185.1"/>
    <property type="molecule type" value="Genomic_DNA"/>
</dbReference>
<dbReference type="SUPFAM" id="SSF48452">
    <property type="entry name" value="TPR-like"/>
    <property type="match status" value="1"/>
</dbReference>
<feature type="region of interest" description="Disordered" evidence="1">
    <location>
        <begin position="18"/>
        <end position="39"/>
    </location>
</feature>
<dbReference type="Pfam" id="PF13482">
    <property type="entry name" value="RNase_H_2"/>
    <property type="match status" value="1"/>
</dbReference>
<evidence type="ECO:0000313" key="3">
    <source>
        <dbReference type="EMBL" id="XCJ16185.1"/>
    </source>
</evidence>
<evidence type="ECO:0000256" key="1">
    <source>
        <dbReference type="SAM" id="MobiDB-lite"/>
    </source>
</evidence>
<name>A0AAU8ID89_9BACL</name>
<protein>
    <submittedName>
        <fullName evidence="3">Ribonuclease H-like domain-containing protein</fullName>
    </submittedName>
</protein>
<evidence type="ECO:0000259" key="2">
    <source>
        <dbReference type="Pfam" id="PF13482"/>
    </source>
</evidence>
<sequence>MSLKQKLQLYKEQLRQAQHIPEKPEKKAASVHEASDSAEGEAEVFRAAKDLNADVRYLDQEFTLVHTERLSLDTQLGPWKPRDLFQSVSSWQSGPGIHPLSAKGLKAEDLLFFDTETTGLASGTGQMIFLIGLARVTEEEVILKQYFLPGPGHEAAFYYAFLSDCRSLKNLVTFNGKAFDWPRVKTRHRFVRDQVPRLPAFGHFDLLHASRRLWKSKLDTVRLQTIEREVLSMGRAQDVPGKMAPFLYFQFLKHPDASLIAGIMEHNREDVLTLISLYIHLSGKVLGMISSSTDEQYQEARWFEQLGERVRAIHLFRPLIHLQTQTGERAKVHLARLYKKEGRYAQALQLLTSAIHQGMDPDDSVYIDAAKLMEHQFKDYHGALDYTQQAIRLLKSKIASGSVRGAEQKMDNYLRRINRLDEKVLREMVR</sequence>
<feature type="compositionally biased region" description="Basic and acidic residues" evidence="1">
    <location>
        <begin position="20"/>
        <end position="35"/>
    </location>
</feature>
<gene>
    <name evidence="3" type="ORF">ABNN70_10850</name>
</gene>
<dbReference type="SUPFAM" id="SSF53098">
    <property type="entry name" value="Ribonuclease H-like"/>
    <property type="match status" value="1"/>
</dbReference>
<dbReference type="AlphaFoldDB" id="A0AAU8ID89"/>
<feature type="domain" description="YprB ribonuclease H-like" evidence="2">
    <location>
        <begin position="111"/>
        <end position="281"/>
    </location>
</feature>
<dbReference type="Gene3D" id="1.25.40.10">
    <property type="entry name" value="Tetratricopeptide repeat domain"/>
    <property type="match status" value="1"/>
</dbReference>
<dbReference type="Gene3D" id="3.30.420.10">
    <property type="entry name" value="Ribonuclease H-like superfamily/Ribonuclease H"/>
    <property type="match status" value="1"/>
</dbReference>
<dbReference type="InterPro" id="IPR012337">
    <property type="entry name" value="RNaseH-like_sf"/>
</dbReference>
<dbReference type="InterPro" id="IPR036397">
    <property type="entry name" value="RNaseH_sf"/>
</dbReference>
<dbReference type="PANTHER" id="PTHR38462:SF1">
    <property type="entry name" value="YPRB RIBONUCLEASE H-LIKE DOMAIN-CONTAINING PROTEIN"/>
    <property type="match status" value="1"/>
</dbReference>
<accession>A0AAU8ID89</accession>
<dbReference type="RefSeq" id="WP_353947789.1">
    <property type="nucleotide sequence ID" value="NZ_CP159510.1"/>
</dbReference>
<proteinExistence type="predicted"/>
<dbReference type="InterPro" id="IPR038720">
    <property type="entry name" value="YprB_RNase_H-like_dom"/>
</dbReference>
<organism evidence="3">
    <name type="scientific">Sporolactobacillus sp. Y61</name>
    <dbReference type="NCBI Taxonomy" id="3160863"/>
    <lineage>
        <taxon>Bacteria</taxon>
        <taxon>Bacillati</taxon>
        <taxon>Bacillota</taxon>
        <taxon>Bacilli</taxon>
        <taxon>Bacillales</taxon>
        <taxon>Sporolactobacillaceae</taxon>
        <taxon>Sporolactobacillus</taxon>
    </lineage>
</organism>
<dbReference type="PANTHER" id="PTHR38462">
    <property type="entry name" value="EXONUCLEASE-LIKE PROTEIN"/>
    <property type="match status" value="1"/>
</dbReference>
<dbReference type="GO" id="GO:0003676">
    <property type="term" value="F:nucleic acid binding"/>
    <property type="evidence" value="ECO:0007669"/>
    <property type="project" value="InterPro"/>
</dbReference>
<dbReference type="InterPro" id="IPR011990">
    <property type="entry name" value="TPR-like_helical_dom_sf"/>
</dbReference>